<accession>A0A8C3LJL4</accession>
<name>A0A8C3LJL4_CHRPC</name>
<dbReference type="PANTHER" id="PTHR28450">
    <property type="entry name" value="FANCONI ANEMIA GROUP B PROTEIN"/>
    <property type="match status" value="1"/>
</dbReference>
<dbReference type="GO" id="GO:0043240">
    <property type="term" value="C:Fanconi anaemia nuclear complex"/>
    <property type="evidence" value="ECO:0007669"/>
    <property type="project" value="InterPro"/>
</dbReference>
<organism evidence="1 2">
    <name type="scientific">Chrysolophus pictus</name>
    <name type="common">Golden pheasant</name>
    <name type="synonym">Phasianus pictus</name>
    <dbReference type="NCBI Taxonomy" id="9089"/>
    <lineage>
        <taxon>Eukaryota</taxon>
        <taxon>Metazoa</taxon>
        <taxon>Chordata</taxon>
        <taxon>Craniata</taxon>
        <taxon>Vertebrata</taxon>
        <taxon>Euteleostomi</taxon>
        <taxon>Archelosauria</taxon>
        <taxon>Archosauria</taxon>
        <taxon>Dinosauria</taxon>
        <taxon>Saurischia</taxon>
        <taxon>Theropoda</taxon>
        <taxon>Coelurosauria</taxon>
        <taxon>Aves</taxon>
        <taxon>Neognathae</taxon>
        <taxon>Galloanserae</taxon>
        <taxon>Galliformes</taxon>
        <taxon>Phasianidae</taxon>
        <taxon>Phasianinae</taxon>
        <taxon>Chrysolophus</taxon>
    </lineage>
</organism>
<evidence type="ECO:0000313" key="2">
    <source>
        <dbReference type="Proteomes" id="UP000694543"/>
    </source>
</evidence>
<dbReference type="AlphaFoldDB" id="A0A8C3LJL4"/>
<dbReference type="GO" id="GO:2000042">
    <property type="term" value="P:negative regulation of double-strand break repair via homologous recombination"/>
    <property type="evidence" value="ECO:0007669"/>
    <property type="project" value="TreeGrafter"/>
</dbReference>
<dbReference type="Ensembl" id="ENSCPIT00010011169.1">
    <property type="protein sequence ID" value="ENSCPIP00010009479.1"/>
    <property type="gene ID" value="ENSCPIG00010007343.1"/>
</dbReference>
<dbReference type="InterPro" id="IPR033333">
    <property type="entry name" value="FANCB"/>
</dbReference>
<protein>
    <submittedName>
        <fullName evidence="1">FA complementation group B</fullName>
    </submittedName>
</protein>
<dbReference type="PANTHER" id="PTHR28450:SF1">
    <property type="entry name" value="FANCONI ANEMIA GROUP B PROTEIN"/>
    <property type="match status" value="1"/>
</dbReference>
<dbReference type="GO" id="GO:1990414">
    <property type="term" value="P:replication-born double-strand break repair via sister chromatid exchange"/>
    <property type="evidence" value="ECO:0007669"/>
    <property type="project" value="TreeGrafter"/>
</dbReference>
<dbReference type="Proteomes" id="UP000694543">
    <property type="component" value="Unplaced"/>
</dbReference>
<dbReference type="GO" id="GO:1905168">
    <property type="term" value="P:positive regulation of double-strand break repair via homologous recombination"/>
    <property type="evidence" value="ECO:0007669"/>
    <property type="project" value="TreeGrafter"/>
</dbReference>
<dbReference type="GO" id="GO:0036297">
    <property type="term" value="P:interstrand cross-link repair"/>
    <property type="evidence" value="ECO:0007669"/>
    <property type="project" value="InterPro"/>
</dbReference>
<proteinExistence type="predicted"/>
<reference evidence="1" key="1">
    <citation type="submission" date="2025-08" db="UniProtKB">
        <authorList>
            <consortium name="Ensembl"/>
        </authorList>
    </citation>
    <scope>IDENTIFICATION</scope>
</reference>
<evidence type="ECO:0000313" key="1">
    <source>
        <dbReference type="Ensembl" id="ENSCPIP00010009479.1"/>
    </source>
</evidence>
<sequence>MLLSERQHVLSYNGELLVFQLSKTKHVEGAADKTVKLCVRRMAFDRDTQLFVQMSSGVFNMRAKHSEAEIVCCDCATHSKTGVVLPCVLMKVKKQNGAFEHLLLLLHSSDRFEQCCHFKLDYELKEDVRLFAGPSVLWRHANKLFYISADTCTVLSAPVQLSSVVWTGEIEGEGTVVLGIRAACLPESEDGDEFSTSDRAIWGSEFFGYAIEMQKMLTGTCFMPHAYSRVVSSVCVCKNERLKKQLRISAVAITHKNQLIWFQDGVPKGVCELPYEKPCLIKTAVTSSNDLLFIVSFSSGNVCVVRRENLQVTSKWQKVKSVLVDDFIGSGTEQLLLLFNDDSNTDVLNMFKIMDFGKINYESGINYKDDVPAAEGLQENGLLTIQALETRLQAGLTSVRELQQHLGLKKRVILESCRALIDLVEGRSHILPSAKKEGLVSLWDDVEKPYSVSKEPSSTPKLQDHFIEKLWQRVVGDNLVVGVKLTESFCLSVRDISLSLVMDQDFSLVSPIIECRNKIIKVNKVFSALSVSSCQIEPPQKKMKLDLRSKNDLKKEFHKRCSRTQLDKTNTVTAVTNLSPLLAFHRVCCAVLLHAKKQKRRNGDFLKSKRITLLCGKILLNLEDISNGKYSVNMLKDNSYCTGSMEDIVAILAVSIRFSFQIQSSDCTLTRVNSWLLGEMDCVPFKECRDMVFSHKAGNIYGTVFSWTLKSPFEGVLTLFCRSLTVLFQCLHSLTRVLPPSCDVKLLKSGSKGILTEQLALALEKEMFTSRSFLSSKESKAENDLTRWNEPGRKISDPPVASLLDSEDGVQHFREKLQNEQEQCVLSMNETMDGTLYQKIALKVAEAQLSSDMVVWRLS</sequence>
<keyword evidence="2" id="KW-1185">Reference proteome</keyword>
<reference evidence="1" key="2">
    <citation type="submission" date="2025-09" db="UniProtKB">
        <authorList>
            <consortium name="Ensembl"/>
        </authorList>
    </citation>
    <scope>IDENTIFICATION</scope>
</reference>